<dbReference type="Proteomes" id="UP000019763">
    <property type="component" value="Unassembled WGS sequence"/>
</dbReference>
<reference evidence="1" key="1">
    <citation type="submission" date="2013-12" db="EMBL/GenBank/DDBJ databases">
        <authorList>
            <person name="Omoto C.K."/>
            <person name="Sibley D."/>
            <person name="Venepally P."/>
            <person name="Hadjithomas M."/>
            <person name="Karamycheva S."/>
            <person name="Brunk B."/>
            <person name="Roos D."/>
            <person name="Caler E."/>
            <person name="Lorenzi H."/>
        </authorList>
    </citation>
    <scope>NUCLEOTIDE SEQUENCE</scope>
</reference>
<protein>
    <submittedName>
        <fullName evidence="1">Uncharacterized protein</fullName>
    </submittedName>
</protein>
<comment type="caution">
    <text evidence="1">The sequence shown here is derived from an EMBL/GenBank/DDBJ whole genome shotgun (WGS) entry which is preliminary data.</text>
</comment>
<dbReference type="VEuPathDB" id="CryptoDB:GNI_118470"/>
<name>A0A023B2R3_GRENI</name>
<sequence length="77" mass="8329">MFDFGASLKKVIAGISTTAGLDFIDPKLQVFESPDDAQAFTKIGALHALNDFKAPTLDSKKCLVGLTKILYLLNKVN</sequence>
<gene>
    <name evidence="1" type="ORF">GNI_118470</name>
</gene>
<proteinExistence type="predicted"/>
<keyword evidence="2" id="KW-1185">Reference proteome</keyword>
<evidence type="ECO:0000313" key="1">
    <source>
        <dbReference type="EMBL" id="EZG55087.1"/>
    </source>
</evidence>
<dbReference type="AlphaFoldDB" id="A0A023B2R3"/>
<accession>A0A023B2R3</accession>
<organism evidence="1 2">
    <name type="scientific">Gregarina niphandrodes</name>
    <name type="common">Septate eugregarine</name>
    <dbReference type="NCBI Taxonomy" id="110365"/>
    <lineage>
        <taxon>Eukaryota</taxon>
        <taxon>Sar</taxon>
        <taxon>Alveolata</taxon>
        <taxon>Apicomplexa</taxon>
        <taxon>Conoidasida</taxon>
        <taxon>Gregarinasina</taxon>
        <taxon>Eugregarinorida</taxon>
        <taxon>Gregarinidae</taxon>
        <taxon>Gregarina</taxon>
    </lineage>
</organism>
<evidence type="ECO:0000313" key="2">
    <source>
        <dbReference type="Proteomes" id="UP000019763"/>
    </source>
</evidence>
<dbReference type="RefSeq" id="XP_011131790.1">
    <property type="nucleotide sequence ID" value="XM_011133488.1"/>
</dbReference>
<dbReference type="EMBL" id="AFNH02000880">
    <property type="protein sequence ID" value="EZG55087.1"/>
    <property type="molecule type" value="Genomic_DNA"/>
</dbReference>
<dbReference type="GeneID" id="22914211"/>